<evidence type="ECO:0000259" key="1">
    <source>
        <dbReference type="SMART" id="SM00960"/>
    </source>
</evidence>
<dbReference type="SUPFAM" id="SSF103196">
    <property type="entry name" value="Roadblock/LC7 domain"/>
    <property type="match status" value="1"/>
</dbReference>
<proteinExistence type="predicted"/>
<dbReference type="InterPro" id="IPR053141">
    <property type="entry name" value="Mycobact_SerProt_Inhib_Rv3364c"/>
</dbReference>
<sequence length="135" mass="14088">MIQQLGNMDWMLKDLADNVPGVHQIVVLSADGLRIARHGGDPDAADRLAAACAGLQSLAAAVATEIPDSDGRMRLVVIEITGGYFYLMAVSTGSYLAVLTDEHVDAGLVGAAMRDMVVRIGAHLAAPPRHDGKAG</sequence>
<evidence type="ECO:0000313" key="2">
    <source>
        <dbReference type="EMBL" id="MBO0515936.1"/>
    </source>
</evidence>
<dbReference type="PANTHER" id="PTHR36222:SF1">
    <property type="entry name" value="SERINE PROTEASE INHIBITOR RV3364C"/>
    <property type="match status" value="1"/>
</dbReference>
<dbReference type="Pfam" id="PF03259">
    <property type="entry name" value="Robl_LC7"/>
    <property type="match status" value="1"/>
</dbReference>
<comment type="caution">
    <text evidence="2">The sequence shown here is derived from an EMBL/GenBank/DDBJ whole genome shotgun (WGS) entry which is preliminary data.</text>
</comment>
<dbReference type="EMBL" id="JAFLRJ010000340">
    <property type="protein sequence ID" value="MBO0515936.1"/>
    <property type="molecule type" value="Genomic_DNA"/>
</dbReference>
<reference evidence="2" key="1">
    <citation type="submission" date="2021-03" db="EMBL/GenBank/DDBJ databases">
        <title>Streptomyces poriferae sp. nov., a novel marine sponge-derived Actinobacteria species with anti-MRSA activity.</title>
        <authorList>
            <person name="Sandoval-Powers M."/>
            <person name="Kralova S."/>
            <person name="Nguyen G.-S."/>
            <person name="Fawwal D."/>
            <person name="Degnes K."/>
            <person name="Klinkenberg G."/>
            <person name="Sletta H."/>
            <person name="Wentzel A."/>
            <person name="Liles M.R."/>
        </authorList>
    </citation>
    <scope>NUCLEOTIDE SEQUENCE</scope>
    <source>
        <strain evidence="2">DSM 41794</strain>
    </source>
</reference>
<dbReference type="InterPro" id="IPR004942">
    <property type="entry name" value="Roadblock/LAMTOR2_dom"/>
</dbReference>
<dbReference type="AlphaFoldDB" id="A0A939FCZ2"/>
<feature type="domain" description="Roadblock/LAMTOR2" evidence="1">
    <location>
        <begin position="9"/>
        <end position="100"/>
    </location>
</feature>
<name>A0A939FCZ2_9ACTN</name>
<dbReference type="PANTHER" id="PTHR36222">
    <property type="entry name" value="SERINE PROTEASE INHIBITOR RV3364C"/>
    <property type="match status" value="1"/>
</dbReference>
<evidence type="ECO:0000313" key="3">
    <source>
        <dbReference type="Proteomes" id="UP000664167"/>
    </source>
</evidence>
<dbReference type="SMART" id="SM00960">
    <property type="entry name" value="Robl_LC7"/>
    <property type="match status" value="1"/>
</dbReference>
<dbReference type="Proteomes" id="UP000664167">
    <property type="component" value="Unassembled WGS sequence"/>
</dbReference>
<dbReference type="RefSeq" id="WP_206967222.1">
    <property type="nucleotide sequence ID" value="NZ_BAAAJJ010000004.1"/>
</dbReference>
<keyword evidence="3" id="KW-1185">Reference proteome</keyword>
<organism evidence="2 3">
    <name type="scientific">Streptomyces beijiangensis</name>
    <dbReference type="NCBI Taxonomy" id="163361"/>
    <lineage>
        <taxon>Bacteria</taxon>
        <taxon>Bacillati</taxon>
        <taxon>Actinomycetota</taxon>
        <taxon>Actinomycetes</taxon>
        <taxon>Kitasatosporales</taxon>
        <taxon>Streptomycetaceae</taxon>
        <taxon>Streptomyces</taxon>
    </lineage>
</organism>
<accession>A0A939FCZ2</accession>
<gene>
    <name evidence="2" type="ORF">J0695_29790</name>
</gene>
<protein>
    <submittedName>
        <fullName evidence="2">Roadblock/LC7 domain-containing protein</fullName>
    </submittedName>
</protein>
<dbReference type="Gene3D" id="3.30.450.30">
    <property type="entry name" value="Dynein light chain 2a, cytoplasmic"/>
    <property type="match status" value="1"/>
</dbReference>